<dbReference type="Proteomes" id="UP000789920">
    <property type="component" value="Unassembled WGS sequence"/>
</dbReference>
<protein>
    <submittedName>
        <fullName evidence="1">14998_t:CDS:1</fullName>
    </submittedName>
</protein>
<organism evidence="1 2">
    <name type="scientific">Racocetra persica</name>
    <dbReference type="NCBI Taxonomy" id="160502"/>
    <lineage>
        <taxon>Eukaryota</taxon>
        <taxon>Fungi</taxon>
        <taxon>Fungi incertae sedis</taxon>
        <taxon>Mucoromycota</taxon>
        <taxon>Glomeromycotina</taxon>
        <taxon>Glomeromycetes</taxon>
        <taxon>Diversisporales</taxon>
        <taxon>Gigasporaceae</taxon>
        <taxon>Racocetra</taxon>
    </lineage>
</organism>
<proteinExistence type="predicted"/>
<accession>A0ACA9RTG1</accession>
<comment type="caution">
    <text evidence="1">The sequence shown here is derived from an EMBL/GenBank/DDBJ whole genome shotgun (WGS) entry which is preliminary data.</text>
</comment>
<gene>
    <name evidence="1" type="ORF">RPERSI_LOCUS22743</name>
</gene>
<dbReference type="EMBL" id="CAJVQC010069467">
    <property type="protein sequence ID" value="CAG8808933.1"/>
    <property type="molecule type" value="Genomic_DNA"/>
</dbReference>
<keyword evidence="2" id="KW-1185">Reference proteome</keyword>
<feature type="non-terminal residue" evidence="1">
    <location>
        <position position="1"/>
    </location>
</feature>
<sequence length="86" mass="9789">DSESDISIPIVVEETTKRKSKSKSVRISDQHSVSKDLTEKVDKISEAKKETIPPDVSQKTKDSLEFYKRTQEGAKKMRAVARAEYF</sequence>
<evidence type="ECO:0000313" key="1">
    <source>
        <dbReference type="EMBL" id="CAG8808933.1"/>
    </source>
</evidence>
<name>A0ACA9RTG1_9GLOM</name>
<reference evidence="1" key="1">
    <citation type="submission" date="2021-06" db="EMBL/GenBank/DDBJ databases">
        <authorList>
            <person name="Kallberg Y."/>
            <person name="Tangrot J."/>
            <person name="Rosling A."/>
        </authorList>
    </citation>
    <scope>NUCLEOTIDE SEQUENCE</scope>
    <source>
        <strain evidence="1">MA461A</strain>
    </source>
</reference>
<evidence type="ECO:0000313" key="2">
    <source>
        <dbReference type="Proteomes" id="UP000789920"/>
    </source>
</evidence>